<dbReference type="Pfam" id="PF01926">
    <property type="entry name" value="MMR_HSR1"/>
    <property type="match status" value="1"/>
</dbReference>
<dbReference type="SUPFAM" id="SSF52540">
    <property type="entry name" value="P-loop containing nucleoside triphosphate hydrolases"/>
    <property type="match status" value="1"/>
</dbReference>
<dbReference type="AlphaFoldDB" id="A0A1B8PJ43"/>
<evidence type="ECO:0000313" key="2">
    <source>
        <dbReference type="EMBL" id="OBX50252.1"/>
    </source>
</evidence>
<evidence type="ECO:0000259" key="1">
    <source>
        <dbReference type="Pfam" id="PF01926"/>
    </source>
</evidence>
<dbReference type="GO" id="GO:0002098">
    <property type="term" value="P:tRNA wobble uridine modification"/>
    <property type="evidence" value="ECO:0007669"/>
    <property type="project" value="TreeGrafter"/>
</dbReference>
<dbReference type="PANTHER" id="PTHR42714">
    <property type="entry name" value="TRNA MODIFICATION GTPASE GTPBP3"/>
    <property type="match status" value="1"/>
</dbReference>
<dbReference type="Gene3D" id="3.40.50.300">
    <property type="entry name" value="P-loop containing nucleotide triphosphate hydrolases"/>
    <property type="match status" value="1"/>
</dbReference>
<dbReference type="EMBL" id="LZDN01000019">
    <property type="protein sequence ID" value="OBX50252.1"/>
    <property type="molecule type" value="Genomic_DNA"/>
</dbReference>
<dbReference type="GO" id="GO:0030488">
    <property type="term" value="P:tRNA methylation"/>
    <property type="evidence" value="ECO:0007669"/>
    <property type="project" value="TreeGrafter"/>
</dbReference>
<organism evidence="2 3">
    <name type="scientific">Moraxella nonliquefaciens</name>
    <dbReference type="NCBI Taxonomy" id="478"/>
    <lineage>
        <taxon>Bacteria</taxon>
        <taxon>Pseudomonadati</taxon>
        <taxon>Pseudomonadota</taxon>
        <taxon>Gammaproteobacteria</taxon>
        <taxon>Moraxellales</taxon>
        <taxon>Moraxellaceae</taxon>
        <taxon>Moraxella</taxon>
    </lineage>
</organism>
<protein>
    <recommendedName>
        <fullName evidence="1">G domain-containing protein</fullName>
    </recommendedName>
</protein>
<dbReference type="GO" id="GO:0005525">
    <property type="term" value="F:GTP binding"/>
    <property type="evidence" value="ECO:0007669"/>
    <property type="project" value="InterPro"/>
</dbReference>
<dbReference type="InterPro" id="IPR027417">
    <property type="entry name" value="P-loop_NTPase"/>
</dbReference>
<dbReference type="GO" id="GO:0005737">
    <property type="term" value="C:cytoplasm"/>
    <property type="evidence" value="ECO:0007669"/>
    <property type="project" value="TreeGrafter"/>
</dbReference>
<name>A0A1B8PJ43_MORNO</name>
<dbReference type="PANTHER" id="PTHR42714:SF2">
    <property type="entry name" value="TRNA MODIFICATION GTPASE GTPBP3, MITOCHONDRIAL"/>
    <property type="match status" value="1"/>
</dbReference>
<reference evidence="2 3" key="1">
    <citation type="submission" date="2016-06" db="EMBL/GenBank/DDBJ databases">
        <title>Draft genome of Moraxella nonliquefaciens CCUG 60284.</title>
        <authorList>
            <person name="Salva-Serra F."/>
            <person name="Engstrom-Jakobsson H."/>
            <person name="Thorell K."/>
            <person name="Gonzales-Siles L."/>
            <person name="Karlsson R."/>
            <person name="Boulund F."/>
            <person name="Engstrand L."/>
            <person name="Kristiansson E."/>
            <person name="Moore E."/>
        </authorList>
    </citation>
    <scope>NUCLEOTIDE SEQUENCE [LARGE SCALE GENOMIC DNA]</scope>
    <source>
        <strain evidence="2 3">CCUG 60284</strain>
    </source>
</reference>
<comment type="caution">
    <text evidence="2">The sequence shown here is derived from an EMBL/GenBank/DDBJ whole genome shotgun (WGS) entry which is preliminary data.</text>
</comment>
<gene>
    <name evidence="2" type="ORF">A9Z60_09695</name>
</gene>
<feature type="domain" description="G" evidence="1">
    <location>
        <begin position="30"/>
        <end position="141"/>
    </location>
</feature>
<sequence length="292" mass="33886">MNHLIEQSKQLREQAKELLKGQSFNNKPTIVVYGLMNAGKSYLLNMLTEHIDSEYFKTNDFRETTENKAFETDACIFLDTPGLDANDDDNIQALEGIKQADIVLFVHQLQGELEKVEIDFLQHVVDSFGDYASDNIIMVLSKVDKESTDKVNQIQTRVLEQCQHHLGFSPKCFQISNTRYQKGVIEHKDGLIKHSHVLELNERLTQIVKNDKQARQTRMENDKHAIKEKLINHLILLSQERRQVGKEMLEPLHKTQDVLKDIAKYIKDEKERLTEVEHAINNIEDKINELKQ</sequence>
<proteinExistence type="predicted"/>
<dbReference type="Proteomes" id="UP000092671">
    <property type="component" value="Unassembled WGS sequence"/>
</dbReference>
<evidence type="ECO:0000313" key="3">
    <source>
        <dbReference type="Proteomes" id="UP000092671"/>
    </source>
</evidence>
<accession>A0A1B8PJ43</accession>
<dbReference type="RefSeq" id="WP_066893427.1">
    <property type="nucleotide sequence ID" value="NZ_LZDN01000019.1"/>
</dbReference>
<dbReference type="InterPro" id="IPR006073">
    <property type="entry name" value="GTP-bd"/>
</dbReference>